<dbReference type="PANTHER" id="PTHR43649:SF32">
    <property type="entry name" value="SUGAR BINDING SECRETED PROTEIN"/>
    <property type="match status" value="1"/>
</dbReference>
<accession>A0ABN2LW31</accession>
<dbReference type="PANTHER" id="PTHR43649">
    <property type="entry name" value="ARABINOSE-BINDING PROTEIN-RELATED"/>
    <property type="match status" value="1"/>
</dbReference>
<dbReference type="Proteomes" id="UP001500218">
    <property type="component" value="Unassembled WGS sequence"/>
</dbReference>
<proteinExistence type="predicted"/>
<gene>
    <name evidence="2" type="ORF">GCM10009682_23040</name>
</gene>
<dbReference type="SUPFAM" id="SSF53850">
    <property type="entry name" value="Periplasmic binding protein-like II"/>
    <property type="match status" value="1"/>
</dbReference>
<keyword evidence="3" id="KW-1185">Reference proteome</keyword>
<evidence type="ECO:0000256" key="1">
    <source>
        <dbReference type="SAM" id="SignalP"/>
    </source>
</evidence>
<feature type="chain" id="PRO_5046571386" evidence="1">
    <location>
        <begin position="27"/>
        <end position="435"/>
    </location>
</feature>
<keyword evidence="1" id="KW-0732">Signal</keyword>
<evidence type="ECO:0000313" key="2">
    <source>
        <dbReference type="EMBL" id="GAA1800808.1"/>
    </source>
</evidence>
<sequence>MTDMRTNKRRIAALGVVAALALGAAACGTGSTDGSSTEKITLVVDTFGKFGFEDLYKQYEAAHPNITISERATEGLDNYWPKLTQFLTAGGGAGDVVAIEEGIMPYYKSEAQAFVDLADYGAESLKSSFLPWKWEQGIAADGKVVGLGTDIGGLAMCYRTDLFAQAGLPTDRDEVSKLWPTWAEFVATGKKFKQAKPGTAFVDSPTQILNSSLMQAAGATNNLTYFDESGQLVIESNPAVKTAWELATEVIGAGLTSKLATWSPEWSAGFKNGAFATTACPSWMLGIIESNSGPENANKWDVARIPGDGGNWGGSFLAVPTQSEHPKEAAELAKFLTSPASHVAAFKAVGALPSDVKSLSDPAFLDLKNAYFNDAPVGKIFGEGAQRIKPVFVGLKNQAVRERAVEPAILDYANGKISADDAWKRAVSAAKAKAK</sequence>
<comment type="caution">
    <text evidence="2">The sequence shown here is derived from an EMBL/GenBank/DDBJ whole genome shotgun (WGS) entry which is preliminary data.</text>
</comment>
<dbReference type="Gene3D" id="3.40.190.10">
    <property type="entry name" value="Periplasmic binding protein-like II"/>
    <property type="match status" value="1"/>
</dbReference>
<dbReference type="EMBL" id="BAAALT010000058">
    <property type="protein sequence ID" value="GAA1800808.1"/>
    <property type="molecule type" value="Genomic_DNA"/>
</dbReference>
<dbReference type="InterPro" id="IPR050490">
    <property type="entry name" value="Bact_solute-bd_prot1"/>
</dbReference>
<dbReference type="Pfam" id="PF13416">
    <property type="entry name" value="SBP_bac_8"/>
    <property type="match status" value="1"/>
</dbReference>
<organism evidence="2 3">
    <name type="scientific">Luedemannella flava</name>
    <dbReference type="NCBI Taxonomy" id="349316"/>
    <lineage>
        <taxon>Bacteria</taxon>
        <taxon>Bacillati</taxon>
        <taxon>Actinomycetota</taxon>
        <taxon>Actinomycetes</taxon>
        <taxon>Micromonosporales</taxon>
        <taxon>Micromonosporaceae</taxon>
        <taxon>Luedemannella</taxon>
    </lineage>
</organism>
<dbReference type="PROSITE" id="PS51257">
    <property type="entry name" value="PROKAR_LIPOPROTEIN"/>
    <property type="match status" value="1"/>
</dbReference>
<name>A0ABN2LW31_9ACTN</name>
<reference evidence="2 3" key="1">
    <citation type="journal article" date="2019" name="Int. J. Syst. Evol. Microbiol.">
        <title>The Global Catalogue of Microorganisms (GCM) 10K type strain sequencing project: providing services to taxonomists for standard genome sequencing and annotation.</title>
        <authorList>
            <consortium name="The Broad Institute Genomics Platform"/>
            <consortium name="The Broad Institute Genome Sequencing Center for Infectious Disease"/>
            <person name="Wu L."/>
            <person name="Ma J."/>
        </authorList>
    </citation>
    <scope>NUCLEOTIDE SEQUENCE [LARGE SCALE GENOMIC DNA]</scope>
    <source>
        <strain evidence="2 3">JCM 13250</strain>
    </source>
</reference>
<feature type="signal peptide" evidence="1">
    <location>
        <begin position="1"/>
        <end position="26"/>
    </location>
</feature>
<dbReference type="InterPro" id="IPR006059">
    <property type="entry name" value="SBP"/>
</dbReference>
<protein>
    <submittedName>
        <fullName evidence="2">Extracellular solute-binding protein</fullName>
    </submittedName>
</protein>
<evidence type="ECO:0000313" key="3">
    <source>
        <dbReference type="Proteomes" id="UP001500218"/>
    </source>
</evidence>